<evidence type="ECO:0000313" key="3">
    <source>
        <dbReference type="Proteomes" id="UP001190700"/>
    </source>
</evidence>
<sequence length="197" mass="21448">MIQGAYRRWRHRWAQRAHATPLDCTAATLALDRCSPSSQAARQSSGTACRTLACPTPPWTTTTPAPRGPEEAALSVVLDMSASNSSHRSDEAEMEVHCSQYRLQQHRERGAEEDSSPTHRPKPATSGRKRTTLDQRRKEAARLAAREDLNRIERLAGALGGMDMPQQLKGEPGCMPRSAPGQPPVCPQGAPRVPPAA</sequence>
<gene>
    <name evidence="2" type="ORF">CYMTET_14819</name>
</gene>
<keyword evidence="3" id="KW-1185">Reference proteome</keyword>
<dbReference type="AlphaFoldDB" id="A0AAE0L9J3"/>
<evidence type="ECO:0000256" key="1">
    <source>
        <dbReference type="SAM" id="MobiDB-lite"/>
    </source>
</evidence>
<accession>A0AAE0L9J3</accession>
<feature type="region of interest" description="Disordered" evidence="1">
    <location>
        <begin position="158"/>
        <end position="197"/>
    </location>
</feature>
<feature type="compositionally biased region" description="Basic residues" evidence="1">
    <location>
        <begin position="119"/>
        <end position="130"/>
    </location>
</feature>
<reference evidence="2 3" key="1">
    <citation type="journal article" date="2015" name="Genome Biol. Evol.">
        <title>Comparative Genomics of a Bacterivorous Green Alga Reveals Evolutionary Causalities and Consequences of Phago-Mixotrophic Mode of Nutrition.</title>
        <authorList>
            <person name="Burns J.A."/>
            <person name="Paasch A."/>
            <person name="Narechania A."/>
            <person name="Kim E."/>
        </authorList>
    </citation>
    <scope>NUCLEOTIDE SEQUENCE [LARGE SCALE GENOMIC DNA]</scope>
    <source>
        <strain evidence="2 3">PLY_AMNH</strain>
    </source>
</reference>
<dbReference type="Proteomes" id="UP001190700">
    <property type="component" value="Unassembled WGS sequence"/>
</dbReference>
<dbReference type="EMBL" id="LGRX02006231">
    <property type="protein sequence ID" value="KAK3277156.1"/>
    <property type="molecule type" value="Genomic_DNA"/>
</dbReference>
<protein>
    <submittedName>
        <fullName evidence="2">Uncharacterized protein</fullName>
    </submittedName>
</protein>
<organism evidence="2 3">
    <name type="scientific">Cymbomonas tetramitiformis</name>
    <dbReference type="NCBI Taxonomy" id="36881"/>
    <lineage>
        <taxon>Eukaryota</taxon>
        <taxon>Viridiplantae</taxon>
        <taxon>Chlorophyta</taxon>
        <taxon>Pyramimonadophyceae</taxon>
        <taxon>Pyramimonadales</taxon>
        <taxon>Pyramimonadaceae</taxon>
        <taxon>Cymbomonas</taxon>
    </lineage>
</organism>
<proteinExistence type="predicted"/>
<feature type="compositionally biased region" description="Pro residues" evidence="1">
    <location>
        <begin position="181"/>
        <end position="197"/>
    </location>
</feature>
<feature type="region of interest" description="Disordered" evidence="1">
    <location>
        <begin position="104"/>
        <end position="138"/>
    </location>
</feature>
<evidence type="ECO:0000313" key="2">
    <source>
        <dbReference type="EMBL" id="KAK3277156.1"/>
    </source>
</evidence>
<name>A0AAE0L9J3_9CHLO</name>
<comment type="caution">
    <text evidence="2">The sequence shown here is derived from an EMBL/GenBank/DDBJ whole genome shotgun (WGS) entry which is preliminary data.</text>
</comment>